<dbReference type="Gene3D" id="1.10.10.10">
    <property type="entry name" value="Winged helix-like DNA-binding domain superfamily/Winged helix DNA-binding domain"/>
    <property type="match status" value="1"/>
</dbReference>
<sequence>MTTYTVTPGQDLIKPQIAEEKLPGSARAVLVILDDHEPRTFSEISCQVEWAPRTVRNALRRLIEEGFVVRKFNFTDARQVFYMRP</sequence>
<evidence type="ECO:0000313" key="3">
    <source>
        <dbReference type="Proteomes" id="UP001143747"/>
    </source>
</evidence>
<feature type="domain" description="HTH marR-type" evidence="1">
    <location>
        <begin position="29"/>
        <end position="80"/>
    </location>
</feature>
<dbReference type="RefSeq" id="WP_274924956.1">
    <property type="nucleotide sequence ID" value="NZ_JAKELO010000002.1"/>
</dbReference>
<dbReference type="AlphaFoldDB" id="A0A9Q4KTH4"/>
<comment type="caution">
    <text evidence="2">The sequence shown here is derived from an EMBL/GenBank/DDBJ whole genome shotgun (WGS) entry which is preliminary data.</text>
</comment>
<accession>A0A9Q4KTH4</accession>
<evidence type="ECO:0000259" key="1">
    <source>
        <dbReference type="Pfam" id="PF01047"/>
    </source>
</evidence>
<proteinExistence type="predicted"/>
<reference evidence="2" key="1">
    <citation type="submission" date="2022-01" db="EMBL/GenBank/DDBJ databases">
        <title>Draft genome of Methanogenium marinum DSM 15558.</title>
        <authorList>
            <person name="Chen S.-C."/>
            <person name="You Y.-T."/>
        </authorList>
    </citation>
    <scope>NUCLEOTIDE SEQUENCE</scope>
    <source>
        <strain evidence="2">DSM 15558</strain>
    </source>
</reference>
<organism evidence="2 3">
    <name type="scientific">Methanogenium marinum</name>
    <dbReference type="NCBI Taxonomy" id="348610"/>
    <lineage>
        <taxon>Archaea</taxon>
        <taxon>Methanobacteriati</taxon>
        <taxon>Methanobacteriota</taxon>
        <taxon>Stenosarchaea group</taxon>
        <taxon>Methanomicrobia</taxon>
        <taxon>Methanomicrobiales</taxon>
        <taxon>Methanomicrobiaceae</taxon>
        <taxon>Methanogenium</taxon>
    </lineage>
</organism>
<dbReference type="InterPro" id="IPR036388">
    <property type="entry name" value="WH-like_DNA-bd_sf"/>
</dbReference>
<keyword evidence="3" id="KW-1185">Reference proteome</keyword>
<protein>
    <submittedName>
        <fullName evidence="2">MarR family winged helix-turn-helix transcriptional regulator</fullName>
    </submittedName>
</protein>
<evidence type="ECO:0000313" key="2">
    <source>
        <dbReference type="EMBL" id="MDE4908324.1"/>
    </source>
</evidence>
<dbReference type="InterPro" id="IPR036390">
    <property type="entry name" value="WH_DNA-bd_sf"/>
</dbReference>
<dbReference type="SUPFAM" id="SSF46785">
    <property type="entry name" value="Winged helix' DNA-binding domain"/>
    <property type="match status" value="1"/>
</dbReference>
<gene>
    <name evidence="2" type="ORF">L0665_06835</name>
</gene>
<dbReference type="GO" id="GO:0003700">
    <property type="term" value="F:DNA-binding transcription factor activity"/>
    <property type="evidence" value="ECO:0007669"/>
    <property type="project" value="InterPro"/>
</dbReference>
<dbReference type="InterPro" id="IPR000835">
    <property type="entry name" value="HTH_MarR-typ"/>
</dbReference>
<dbReference type="Proteomes" id="UP001143747">
    <property type="component" value="Unassembled WGS sequence"/>
</dbReference>
<dbReference type="EMBL" id="JAKELO010000002">
    <property type="protein sequence ID" value="MDE4908324.1"/>
    <property type="molecule type" value="Genomic_DNA"/>
</dbReference>
<dbReference type="Pfam" id="PF01047">
    <property type="entry name" value="MarR"/>
    <property type="match status" value="1"/>
</dbReference>
<name>A0A9Q4KTH4_9EURY</name>